<comment type="catalytic activity">
    <reaction evidence="7">
        <text>L-threonyl-[protein] + ATP = O-phospho-L-threonyl-[protein] + ADP + H(+)</text>
        <dbReference type="Rhea" id="RHEA:46608"/>
        <dbReference type="Rhea" id="RHEA-COMP:11060"/>
        <dbReference type="Rhea" id="RHEA-COMP:11605"/>
        <dbReference type="ChEBI" id="CHEBI:15378"/>
        <dbReference type="ChEBI" id="CHEBI:30013"/>
        <dbReference type="ChEBI" id="CHEBI:30616"/>
        <dbReference type="ChEBI" id="CHEBI:61977"/>
        <dbReference type="ChEBI" id="CHEBI:456216"/>
        <dbReference type="EC" id="2.7.11.1"/>
    </reaction>
</comment>
<feature type="domain" description="Protein kinase" evidence="11">
    <location>
        <begin position="79"/>
        <end position="730"/>
    </location>
</feature>
<dbReference type="Gene3D" id="3.30.200.20">
    <property type="entry name" value="Phosphorylase Kinase, domain 1"/>
    <property type="match status" value="1"/>
</dbReference>
<name>Q4RVV0_TETNG</name>
<feature type="region of interest" description="Disordered" evidence="10">
    <location>
        <begin position="440"/>
        <end position="485"/>
    </location>
</feature>
<keyword evidence="3" id="KW-0808">Transferase</keyword>
<proteinExistence type="predicted"/>
<accession>Q4RVV0</accession>
<feature type="compositionally biased region" description="Acidic residues" evidence="10">
    <location>
        <begin position="320"/>
        <end position="329"/>
    </location>
</feature>
<dbReference type="PANTHER" id="PTHR47634:SF4">
    <property type="entry name" value="SRSF PROTEIN KINASE 1"/>
    <property type="match status" value="1"/>
</dbReference>
<dbReference type="Gene3D" id="1.10.510.10">
    <property type="entry name" value="Transferase(Phosphotransferase) domain 1"/>
    <property type="match status" value="3"/>
</dbReference>
<dbReference type="PROSITE" id="PS00107">
    <property type="entry name" value="PROTEIN_KINASE_ATP"/>
    <property type="match status" value="1"/>
</dbReference>
<dbReference type="GO" id="GO:0035556">
    <property type="term" value="P:intracellular signal transduction"/>
    <property type="evidence" value="ECO:0007669"/>
    <property type="project" value="TreeGrafter"/>
</dbReference>
<feature type="non-terminal residue" evidence="12">
    <location>
        <position position="731"/>
    </location>
</feature>
<dbReference type="GO" id="GO:0005524">
    <property type="term" value="F:ATP binding"/>
    <property type="evidence" value="ECO:0007669"/>
    <property type="project" value="UniProtKB-UniRule"/>
</dbReference>
<dbReference type="SUPFAM" id="SSF56112">
    <property type="entry name" value="Protein kinase-like (PK-like)"/>
    <property type="match status" value="1"/>
</dbReference>
<protein>
    <recommendedName>
        <fullName evidence="1">non-specific serine/threonine protein kinase</fullName>
        <ecNumber evidence="1">2.7.11.1</ecNumber>
    </recommendedName>
</protein>
<evidence type="ECO:0000256" key="5">
    <source>
        <dbReference type="ARBA" id="ARBA00022777"/>
    </source>
</evidence>
<dbReference type="EC" id="2.7.11.1" evidence="1"/>
<dbReference type="GO" id="GO:0005737">
    <property type="term" value="C:cytoplasm"/>
    <property type="evidence" value="ECO:0007669"/>
    <property type="project" value="TreeGrafter"/>
</dbReference>
<evidence type="ECO:0000259" key="11">
    <source>
        <dbReference type="PROSITE" id="PS50011"/>
    </source>
</evidence>
<dbReference type="GO" id="GO:0050684">
    <property type="term" value="P:regulation of mRNA processing"/>
    <property type="evidence" value="ECO:0007669"/>
    <property type="project" value="TreeGrafter"/>
</dbReference>
<feature type="region of interest" description="Disordered" evidence="10">
    <location>
        <begin position="315"/>
        <end position="338"/>
    </location>
</feature>
<dbReference type="FunFam" id="3.30.200.20:FF:000163">
    <property type="entry name" value="SRSF protein kinase 2 isoform X1"/>
    <property type="match status" value="1"/>
</dbReference>
<keyword evidence="6 9" id="KW-0067">ATP-binding</keyword>
<evidence type="ECO:0000256" key="7">
    <source>
        <dbReference type="ARBA" id="ARBA00047899"/>
    </source>
</evidence>
<feature type="compositionally biased region" description="Polar residues" evidence="10">
    <location>
        <begin position="396"/>
        <end position="414"/>
    </location>
</feature>
<evidence type="ECO:0000256" key="3">
    <source>
        <dbReference type="ARBA" id="ARBA00022679"/>
    </source>
</evidence>
<comment type="catalytic activity">
    <reaction evidence="8">
        <text>L-seryl-[protein] + ATP = O-phospho-L-seryl-[protein] + ADP + H(+)</text>
        <dbReference type="Rhea" id="RHEA:17989"/>
        <dbReference type="Rhea" id="RHEA-COMP:9863"/>
        <dbReference type="Rhea" id="RHEA-COMP:11604"/>
        <dbReference type="ChEBI" id="CHEBI:15378"/>
        <dbReference type="ChEBI" id="CHEBI:29999"/>
        <dbReference type="ChEBI" id="CHEBI:30616"/>
        <dbReference type="ChEBI" id="CHEBI:83421"/>
        <dbReference type="ChEBI" id="CHEBI:456216"/>
        <dbReference type="EC" id="2.7.11.1"/>
    </reaction>
</comment>
<feature type="region of interest" description="Disordered" evidence="10">
    <location>
        <begin position="362"/>
        <end position="428"/>
    </location>
</feature>
<evidence type="ECO:0000313" key="12">
    <source>
        <dbReference type="EMBL" id="CAG07482.1"/>
    </source>
</evidence>
<feature type="compositionally biased region" description="Low complexity" evidence="10">
    <location>
        <begin position="21"/>
        <end position="39"/>
    </location>
</feature>
<dbReference type="InterPro" id="IPR000719">
    <property type="entry name" value="Prot_kinase_dom"/>
</dbReference>
<dbReference type="PROSITE" id="PS00108">
    <property type="entry name" value="PROTEIN_KINASE_ST"/>
    <property type="match status" value="1"/>
</dbReference>
<evidence type="ECO:0000256" key="8">
    <source>
        <dbReference type="ARBA" id="ARBA00048679"/>
    </source>
</evidence>
<feature type="region of interest" description="Disordered" evidence="10">
    <location>
        <begin position="1"/>
        <end position="63"/>
    </location>
</feature>
<feature type="binding site" evidence="9">
    <location>
        <position position="108"/>
    </location>
    <ligand>
        <name>ATP</name>
        <dbReference type="ChEBI" id="CHEBI:30616"/>
    </ligand>
</feature>
<dbReference type="GO" id="GO:0000245">
    <property type="term" value="P:spliceosomal complex assembly"/>
    <property type="evidence" value="ECO:0007669"/>
    <property type="project" value="TreeGrafter"/>
</dbReference>
<dbReference type="FunFam" id="1.10.510.10:FF:000293">
    <property type="entry name" value="SRSF protein kinase 1"/>
    <property type="match status" value="1"/>
</dbReference>
<dbReference type="EMBL" id="CAAE01014991">
    <property type="protein sequence ID" value="CAG07482.1"/>
    <property type="molecule type" value="Genomic_DNA"/>
</dbReference>
<gene>
    <name evidence="12" type="ORF">GSTENG00028161001</name>
</gene>
<dbReference type="GO" id="GO:0005634">
    <property type="term" value="C:nucleus"/>
    <property type="evidence" value="ECO:0007669"/>
    <property type="project" value="TreeGrafter"/>
</dbReference>
<reference evidence="12" key="2">
    <citation type="submission" date="2004-02" db="EMBL/GenBank/DDBJ databases">
        <authorList>
            <consortium name="Genoscope"/>
            <consortium name="Whitehead Institute Centre for Genome Research"/>
        </authorList>
    </citation>
    <scope>NUCLEOTIDE SEQUENCE</scope>
</reference>
<evidence type="ECO:0000256" key="4">
    <source>
        <dbReference type="ARBA" id="ARBA00022741"/>
    </source>
</evidence>
<evidence type="ECO:0000256" key="2">
    <source>
        <dbReference type="ARBA" id="ARBA00022527"/>
    </source>
</evidence>
<reference evidence="12" key="1">
    <citation type="journal article" date="2004" name="Nature">
        <title>Genome duplication in the teleost fish Tetraodon nigroviridis reveals the early vertebrate proto-karyotype.</title>
        <authorList>
            <person name="Jaillon O."/>
            <person name="Aury J.-M."/>
            <person name="Brunet F."/>
            <person name="Petit J.-L."/>
            <person name="Stange-Thomann N."/>
            <person name="Mauceli E."/>
            <person name="Bouneau L."/>
            <person name="Fischer C."/>
            <person name="Ozouf-Costaz C."/>
            <person name="Bernot A."/>
            <person name="Nicaud S."/>
            <person name="Jaffe D."/>
            <person name="Fisher S."/>
            <person name="Lutfalla G."/>
            <person name="Dossat C."/>
            <person name="Segurens B."/>
            <person name="Dasilva C."/>
            <person name="Salanoubat M."/>
            <person name="Levy M."/>
            <person name="Boudet N."/>
            <person name="Castellano S."/>
            <person name="Anthouard V."/>
            <person name="Jubin C."/>
            <person name="Castelli V."/>
            <person name="Katinka M."/>
            <person name="Vacherie B."/>
            <person name="Biemont C."/>
            <person name="Skalli Z."/>
            <person name="Cattolico L."/>
            <person name="Poulain J."/>
            <person name="De Berardinis V."/>
            <person name="Cruaud C."/>
            <person name="Duprat S."/>
            <person name="Brottier P."/>
            <person name="Coutanceau J.-P."/>
            <person name="Gouzy J."/>
            <person name="Parra G."/>
            <person name="Lardier G."/>
            <person name="Chapple C."/>
            <person name="McKernan K.J."/>
            <person name="McEwan P."/>
            <person name="Bosak S."/>
            <person name="Kellis M."/>
            <person name="Volff J.-N."/>
            <person name="Guigo R."/>
            <person name="Zody M.C."/>
            <person name="Mesirov J."/>
            <person name="Lindblad-Toh K."/>
            <person name="Birren B."/>
            <person name="Nusbaum C."/>
            <person name="Kahn D."/>
            <person name="Robinson-Rechavi M."/>
            <person name="Laudet V."/>
            <person name="Schachter V."/>
            <person name="Quetier F."/>
            <person name="Saurin W."/>
            <person name="Scarpelli C."/>
            <person name="Wincker P."/>
            <person name="Lander E.S."/>
            <person name="Weissenbach J."/>
            <person name="Roest Crollius H."/>
        </authorList>
    </citation>
    <scope>NUCLEOTIDE SEQUENCE [LARGE SCALE GENOMIC DNA]</scope>
</reference>
<evidence type="ECO:0000256" key="10">
    <source>
        <dbReference type="SAM" id="MobiDB-lite"/>
    </source>
</evidence>
<dbReference type="InterPro" id="IPR011009">
    <property type="entry name" value="Kinase-like_dom_sf"/>
</dbReference>
<dbReference type="PROSITE" id="PS50011">
    <property type="entry name" value="PROTEIN_KINASE_DOM"/>
    <property type="match status" value="1"/>
</dbReference>
<feature type="compositionally biased region" description="Basic residues" evidence="10">
    <location>
        <begin position="10"/>
        <end position="20"/>
    </location>
</feature>
<keyword evidence="5" id="KW-0418">Kinase</keyword>
<evidence type="ECO:0000256" key="9">
    <source>
        <dbReference type="PROSITE-ProRule" id="PRU10141"/>
    </source>
</evidence>
<organism evidence="12">
    <name type="scientific">Tetraodon nigroviridis</name>
    <name type="common">Spotted green pufferfish</name>
    <name type="synonym">Chelonodon nigroviridis</name>
    <dbReference type="NCBI Taxonomy" id="99883"/>
    <lineage>
        <taxon>Eukaryota</taxon>
        <taxon>Metazoa</taxon>
        <taxon>Chordata</taxon>
        <taxon>Craniata</taxon>
        <taxon>Vertebrata</taxon>
        <taxon>Euteleostomi</taxon>
        <taxon>Actinopterygii</taxon>
        <taxon>Neopterygii</taxon>
        <taxon>Teleostei</taxon>
        <taxon>Neoteleostei</taxon>
        <taxon>Acanthomorphata</taxon>
        <taxon>Eupercaria</taxon>
        <taxon>Tetraodontiformes</taxon>
        <taxon>Tetradontoidea</taxon>
        <taxon>Tetraodontidae</taxon>
        <taxon>Tetraodon</taxon>
    </lineage>
</organism>
<sequence>MERKVLALQARKKRKKKNTKKQPVNPRARQQPQQEASPQEPEEPEEILGSDDEEQEDPHDYCKGGYHHVKVGDLYNGKYHVIRKLGWGHFSTVWLAWDIQVKRFVAMKVVKSAEHYTETAVDEIKLLKSVRNSDPDDPNREMVVQLLDDFKISGVNGTHVCMVFEVLGHHLLKWIIKSNYHGLPLPCVKSIIRQVLQGLDYLHTKCQIIHTDIKPENILMTVDQTYVRKLAAEATEWQRAGAPPPSGSASMRRTTVDMYGHSLYLLFFSFSVSTAPAPKQAVKMSKNKKKKLKKKQKRQAELLEKCILDLEEIEKSTEAREEEDDEYEDPQSPKGRACAPLRQVSLQDLGNEETEGKLALTIIRTSRDRDKGSGCADHQGPEEPSEVNCNGHVAADQSSSQWRNQDQHNGNAQPSEEERNKQSPVYPVCNGSAEVQDLYAETEESGGRGSGASGSFLPPGLEGGDLGQSGSQAQGEDGFNCSYASEAHLGNGQSAKGDASGKPTAGSLLVNPLDPLNADSIKVKIADLGNACWVHKHFTEDIQTRQYRSLEVLIGAGYSTPADIWSTACMAFELATGDYLFEPHSGEDYSRDEDHLALMIELLGQIPRHYALSGKYSQEYFTRRDLLFVPFVPPSSCNHIDHIALIIELLGSVPRKLIMAGKYSKDFFTKKGDLKHITKLKPWGLLEVLIDKYECPREEAECFADFLLPMLELVPEKRATAAECLRHPWLA</sequence>
<evidence type="ECO:0000256" key="1">
    <source>
        <dbReference type="ARBA" id="ARBA00012513"/>
    </source>
</evidence>
<feature type="compositionally biased region" description="Acidic residues" evidence="10">
    <location>
        <begin position="40"/>
        <end position="57"/>
    </location>
</feature>
<evidence type="ECO:0000256" key="6">
    <source>
        <dbReference type="ARBA" id="ARBA00022840"/>
    </source>
</evidence>
<dbReference type="AlphaFoldDB" id="Q4RVV0"/>
<dbReference type="InterPro" id="IPR051334">
    <property type="entry name" value="SRPK"/>
</dbReference>
<dbReference type="FunFam" id="1.10.510.10:FF:000275">
    <property type="entry name" value="SRSF protein kinase 2 isoform X3"/>
    <property type="match status" value="2"/>
</dbReference>
<dbReference type="Pfam" id="PF00069">
    <property type="entry name" value="Pkinase"/>
    <property type="match status" value="2"/>
</dbReference>
<dbReference type="GO" id="GO:0004674">
    <property type="term" value="F:protein serine/threonine kinase activity"/>
    <property type="evidence" value="ECO:0007669"/>
    <property type="project" value="UniProtKB-KW"/>
</dbReference>
<keyword evidence="4 9" id="KW-0547">Nucleotide-binding</keyword>
<dbReference type="KEGG" id="tng:GSTEN00028161G001"/>
<dbReference type="InterPro" id="IPR017441">
    <property type="entry name" value="Protein_kinase_ATP_BS"/>
</dbReference>
<dbReference type="OrthoDB" id="2649at2759"/>
<keyword evidence="2" id="KW-0723">Serine/threonine-protein kinase</keyword>
<dbReference type="InterPro" id="IPR008271">
    <property type="entry name" value="Ser/Thr_kinase_AS"/>
</dbReference>
<dbReference type="SMART" id="SM00220">
    <property type="entry name" value="S_TKc"/>
    <property type="match status" value="1"/>
</dbReference>
<dbReference type="PANTHER" id="PTHR47634">
    <property type="entry name" value="PROTEIN KINASE DOMAIN-CONTAINING PROTEIN-RELATED"/>
    <property type="match status" value="1"/>
</dbReference>
<comment type="caution">
    <text evidence="12">The sequence shown here is derived from an EMBL/GenBank/DDBJ whole genome shotgun (WGS) entry which is preliminary data.</text>
</comment>